<evidence type="ECO:0000313" key="3">
    <source>
        <dbReference type="Proteomes" id="UP001141183"/>
    </source>
</evidence>
<sequence>MQKLNGIIKDFIKCIIIGSFISLAMILGVGMISLIISKFNWQQSLNIVRSGLLIIGPLGMILGSILILRRREEKKFLFIDQWKEKYSVFSYKVVLIIISLIIILYGGAIDWIIMNFNIIN</sequence>
<keyword evidence="1" id="KW-0812">Transmembrane</keyword>
<feature type="transmembrane region" description="Helical" evidence="1">
    <location>
        <begin position="47"/>
        <end position="68"/>
    </location>
</feature>
<dbReference type="EMBL" id="JAMRYU010000003">
    <property type="protein sequence ID" value="MDC4239343.1"/>
    <property type="molecule type" value="Genomic_DNA"/>
</dbReference>
<gene>
    <name evidence="2" type="ORF">NE398_04060</name>
</gene>
<name>A0A9X3XHI3_9CLOT</name>
<protein>
    <submittedName>
        <fullName evidence="2">Uncharacterized protein</fullName>
    </submittedName>
</protein>
<keyword evidence="1" id="KW-1133">Transmembrane helix</keyword>
<comment type="caution">
    <text evidence="2">The sequence shown here is derived from an EMBL/GenBank/DDBJ whole genome shotgun (WGS) entry which is preliminary data.</text>
</comment>
<accession>A0A9X3XHI3</accession>
<dbReference type="Proteomes" id="UP001141183">
    <property type="component" value="Unassembled WGS sequence"/>
</dbReference>
<evidence type="ECO:0000256" key="1">
    <source>
        <dbReference type="SAM" id="Phobius"/>
    </source>
</evidence>
<proteinExistence type="predicted"/>
<evidence type="ECO:0000313" key="2">
    <source>
        <dbReference type="EMBL" id="MDC4239343.1"/>
    </source>
</evidence>
<feature type="transmembrane region" description="Helical" evidence="1">
    <location>
        <begin position="89"/>
        <end position="114"/>
    </location>
</feature>
<dbReference type="AlphaFoldDB" id="A0A9X3XHI3"/>
<dbReference type="RefSeq" id="WP_008681492.1">
    <property type="nucleotide sequence ID" value="NZ_CABKOG010000004.1"/>
</dbReference>
<keyword evidence="1" id="KW-0472">Membrane</keyword>
<keyword evidence="3" id="KW-1185">Reference proteome</keyword>
<feature type="transmembrane region" description="Helical" evidence="1">
    <location>
        <begin position="12"/>
        <end position="35"/>
    </location>
</feature>
<reference evidence="2" key="1">
    <citation type="submission" date="2022-05" db="EMBL/GenBank/DDBJ databases">
        <title>Draft genome sequence of Clostridium tertium strain CP3 isolated from Peru.</title>
        <authorList>
            <person name="Hurtado R."/>
            <person name="Lima L."/>
            <person name="Sousa T."/>
            <person name="Jaiswal A.K."/>
            <person name="Tiwari S."/>
            <person name="Maturrano L."/>
            <person name="Brenig B."/>
            <person name="Azevedo V."/>
        </authorList>
    </citation>
    <scope>NUCLEOTIDE SEQUENCE</scope>
    <source>
        <strain evidence="2">CP3</strain>
    </source>
</reference>
<organism evidence="2 3">
    <name type="scientific">Clostridium tertium</name>
    <dbReference type="NCBI Taxonomy" id="1559"/>
    <lineage>
        <taxon>Bacteria</taxon>
        <taxon>Bacillati</taxon>
        <taxon>Bacillota</taxon>
        <taxon>Clostridia</taxon>
        <taxon>Eubacteriales</taxon>
        <taxon>Clostridiaceae</taxon>
        <taxon>Clostridium</taxon>
    </lineage>
</organism>